<dbReference type="RefSeq" id="WP_146506039.1">
    <property type="nucleotide sequence ID" value="NZ_SJPG01000001.1"/>
</dbReference>
<dbReference type="Gene3D" id="3.40.1550.10">
    <property type="entry name" value="CheC-like"/>
    <property type="match status" value="1"/>
</dbReference>
<dbReference type="InterPro" id="IPR028976">
    <property type="entry name" value="CheC-like_sf"/>
</dbReference>
<keyword evidence="4" id="KW-1185">Reference proteome</keyword>
<dbReference type="CDD" id="cd17906">
    <property type="entry name" value="CheX"/>
    <property type="match status" value="1"/>
</dbReference>
<dbReference type="InterPro" id="IPR038756">
    <property type="entry name" value="CheX-like"/>
</dbReference>
<protein>
    <submittedName>
        <fullName evidence="3">CheY-P phosphatase CheX</fullName>
        <ecNumber evidence="3">3.-.-.-</ecNumber>
    </submittedName>
</protein>
<evidence type="ECO:0000259" key="2">
    <source>
        <dbReference type="Pfam" id="PF13690"/>
    </source>
</evidence>
<dbReference type="InterPro" id="IPR028051">
    <property type="entry name" value="CheX-like_dom"/>
</dbReference>
<feature type="domain" description="Chemotaxis phosphatase CheX-like" evidence="2">
    <location>
        <begin position="53"/>
        <end position="146"/>
    </location>
</feature>
<evidence type="ECO:0000313" key="3">
    <source>
        <dbReference type="EMBL" id="TWT64318.1"/>
    </source>
</evidence>
<dbReference type="SUPFAM" id="SSF103039">
    <property type="entry name" value="CheC-like"/>
    <property type="match status" value="1"/>
</dbReference>
<accession>A0A5C5XNM8</accession>
<dbReference type="Proteomes" id="UP000316095">
    <property type="component" value="Unassembled WGS sequence"/>
</dbReference>
<dbReference type="Pfam" id="PF13690">
    <property type="entry name" value="CheX"/>
    <property type="match status" value="1"/>
</dbReference>
<organism evidence="3 4">
    <name type="scientific">Rubinisphaera italica</name>
    <dbReference type="NCBI Taxonomy" id="2527969"/>
    <lineage>
        <taxon>Bacteria</taxon>
        <taxon>Pseudomonadati</taxon>
        <taxon>Planctomycetota</taxon>
        <taxon>Planctomycetia</taxon>
        <taxon>Planctomycetales</taxon>
        <taxon>Planctomycetaceae</taxon>
        <taxon>Rubinisphaera</taxon>
    </lineage>
</organism>
<name>A0A5C5XNM8_9PLAN</name>
<comment type="caution">
    <text evidence="3">The sequence shown here is derived from an EMBL/GenBank/DDBJ whole genome shotgun (WGS) entry which is preliminary data.</text>
</comment>
<keyword evidence="3" id="KW-0378">Hydrolase</keyword>
<dbReference type="GO" id="GO:0006935">
    <property type="term" value="P:chemotaxis"/>
    <property type="evidence" value="ECO:0007669"/>
    <property type="project" value="UniProtKB-KW"/>
</dbReference>
<reference evidence="3 4" key="1">
    <citation type="submission" date="2019-02" db="EMBL/GenBank/DDBJ databases">
        <title>Deep-cultivation of Planctomycetes and their phenomic and genomic characterization uncovers novel biology.</title>
        <authorList>
            <person name="Wiegand S."/>
            <person name="Jogler M."/>
            <person name="Boedeker C."/>
            <person name="Pinto D."/>
            <person name="Vollmers J."/>
            <person name="Rivas-Marin E."/>
            <person name="Kohn T."/>
            <person name="Peeters S.H."/>
            <person name="Heuer A."/>
            <person name="Rast P."/>
            <person name="Oberbeckmann S."/>
            <person name="Bunk B."/>
            <person name="Jeske O."/>
            <person name="Meyerdierks A."/>
            <person name="Storesund J.E."/>
            <person name="Kallscheuer N."/>
            <person name="Luecker S."/>
            <person name="Lage O.M."/>
            <person name="Pohl T."/>
            <person name="Merkel B.J."/>
            <person name="Hornburger P."/>
            <person name="Mueller R.-W."/>
            <person name="Bruemmer F."/>
            <person name="Labrenz M."/>
            <person name="Spormann A.M."/>
            <person name="Op Den Camp H."/>
            <person name="Overmann J."/>
            <person name="Amann R."/>
            <person name="Jetten M.S.M."/>
            <person name="Mascher T."/>
            <person name="Medema M.H."/>
            <person name="Devos D.P."/>
            <person name="Kaster A.-K."/>
            <person name="Ovreas L."/>
            <person name="Rohde M."/>
            <person name="Galperin M.Y."/>
            <person name="Jogler C."/>
        </authorList>
    </citation>
    <scope>NUCLEOTIDE SEQUENCE [LARGE SCALE GENOMIC DNA]</scope>
    <source>
        <strain evidence="3 4">Pan54</strain>
    </source>
</reference>
<dbReference type="PANTHER" id="PTHR39452">
    <property type="entry name" value="CHEY-P PHOSPHATASE CHEX"/>
    <property type="match status" value="1"/>
</dbReference>
<sequence length="163" mass="17307">MSTAIKQTSELTAKIINPLLASTKDVFEMMLDCTPTRSGLSLKTKNSPEYELSAVIGITGNALGTIVLSVKKQTALNIYESMLGTKAEEIDREVMDAIGEITNMIAGAAKAKLESLSLSISIPNLISGKGHEVHYPTGVTPICLSFDSDMGSFCVEAGFSSKD</sequence>
<dbReference type="EC" id="3.-.-.-" evidence="3"/>
<dbReference type="PANTHER" id="PTHR39452:SF1">
    <property type="entry name" value="CHEY-P PHOSPHATASE CHEX"/>
    <property type="match status" value="1"/>
</dbReference>
<dbReference type="OrthoDB" id="9790435at2"/>
<keyword evidence="1" id="KW-0145">Chemotaxis</keyword>
<dbReference type="GO" id="GO:0016787">
    <property type="term" value="F:hydrolase activity"/>
    <property type="evidence" value="ECO:0007669"/>
    <property type="project" value="UniProtKB-KW"/>
</dbReference>
<gene>
    <name evidence="3" type="primary">cheX</name>
    <name evidence="3" type="ORF">Pan54_50800</name>
</gene>
<dbReference type="EMBL" id="SJPG01000001">
    <property type="protein sequence ID" value="TWT64318.1"/>
    <property type="molecule type" value="Genomic_DNA"/>
</dbReference>
<dbReference type="AlphaFoldDB" id="A0A5C5XNM8"/>
<evidence type="ECO:0000313" key="4">
    <source>
        <dbReference type="Proteomes" id="UP000316095"/>
    </source>
</evidence>
<evidence type="ECO:0000256" key="1">
    <source>
        <dbReference type="ARBA" id="ARBA00022500"/>
    </source>
</evidence>
<proteinExistence type="predicted"/>